<feature type="transmembrane region" description="Helical" evidence="1">
    <location>
        <begin position="16"/>
        <end position="38"/>
    </location>
</feature>
<sequence length="177" mass="19191">MKEIGKQKLNATQRKWLLLAHLLFSAIMFGGAVFFLILSITAATTSDEGILKACYTGMHVLAKTSVRASAIGALITGILLSMLTSWGLFKYYWIMAKEGLMIISILLGPISMETLTLKAVTLTSEAGLSSLHDPAFALNSGLLWSGIILQIVSIGSMFVISVFKPWGPRRPKSRSQA</sequence>
<feature type="transmembrane region" description="Helical" evidence="1">
    <location>
        <begin position="68"/>
        <end position="89"/>
    </location>
</feature>
<organism evidence="2 3">
    <name type="scientific">Paenibacillus eucommiae</name>
    <dbReference type="NCBI Taxonomy" id="1355755"/>
    <lineage>
        <taxon>Bacteria</taxon>
        <taxon>Bacillati</taxon>
        <taxon>Bacillota</taxon>
        <taxon>Bacilli</taxon>
        <taxon>Bacillales</taxon>
        <taxon>Paenibacillaceae</taxon>
        <taxon>Paenibacillus</taxon>
    </lineage>
</organism>
<dbReference type="RefSeq" id="WP_312894481.1">
    <property type="nucleotide sequence ID" value="NZ_JAGGLB010000005.1"/>
</dbReference>
<keyword evidence="3" id="KW-1185">Reference proteome</keyword>
<gene>
    <name evidence="2" type="ORF">J2Z66_002151</name>
</gene>
<evidence type="ECO:0000313" key="2">
    <source>
        <dbReference type="EMBL" id="MBP1990545.1"/>
    </source>
</evidence>
<keyword evidence="1" id="KW-0472">Membrane</keyword>
<evidence type="ECO:0008006" key="4">
    <source>
        <dbReference type="Google" id="ProtNLM"/>
    </source>
</evidence>
<feature type="transmembrane region" description="Helical" evidence="1">
    <location>
        <begin position="101"/>
        <end position="122"/>
    </location>
</feature>
<evidence type="ECO:0000313" key="3">
    <source>
        <dbReference type="Proteomes" id="UP001519287"/>
    </source>
</evidence>
<dbReference type="Proteomes" id="UP001519287">
    <property type="component" value="Unassembled WGS sequence"/>
</dbReference>
<accession>A0ABS4ISM4</accession>
<evidence type="ECO:0000256" key="1">
    <source>
        <dbReference type="SAM" id="Phobius"/>
    </source>
</evidence>
<feature type="transmembrane region" description="Helical" evidence="1">
    <location>
        <begin position="142"/>
        <end position="163"/>
    </location>
</feature>
<keyword evidence="1" id="KW-0812">Transmembrane</keyword>
<reference evidence="2 3" key="1">
    <citation type="submission" date="2021-03" db="EMBL/GenBank/DDBJ databases">
        <title>Genomic Encyclopedia of Type Strains, Phase IV (KMG-IV): sequencing the most valuable type-strain genomes for metagenomic binning, comparative biology and taxonomic classification.</title>
        <authorList>
            <person name="Goeker M."/>
        </authorList>
    </citation>
    <scope>NUCLEOTIDE SEQUENCE [LARGE SCALE GENOMIC DNA]</scope>
    <source>
        <strain evidence="2 3">DSM 26048</strain>
    </source>
</reference>
<keyword evidence="1" id="KW-1133">Transmembrane helix</keyword>
<name>A0ABS4ISM4_9BACL</name>
<comment type="caution">
    <text evidence="2">The sequence shown here is derived from an EMBL/GenBank/DDBJ whole genome shotgun (WGS) entry which is preliminary data.</text>
</comment>
<dbReference type="EMBL" id="JAGGLB010000005">
    <property type="protein sequence ID" value="MBP1990545.1"/>
    <property type="molecule type" value="Genomic_DNA"/>
</dbReference>
<proteinExistence type="predicted"/>
<protein>
    <recommendedName>
        <fullName evidence="4">DUF2269 family protein</fullName>
    </recommendedName>
</protein>